<organism evidence="2 3">
    <name type="scientific">Xanthomonas chitinilytica</name>
    <dbReference type="NCBI Taxonomy" id="2989819"/>
    <lineage>
        <taxon>Bacteria</taxon>
        <taxon>Pseudomonadati</taxon>
        <taxon>Pseudomonadota</taxon>
        <taxon>Gammaproteobacteria</taxon>
        <taxon>Lysobacterales</taxon>
        <taxon>Lysobacteraceae</taxon>
        <taxon>Xanthomonas</taxon>
    </lineage>
</organism>
<evidence type="ECO:0000256" key="1">
    <source>
        <dbReference type="SAM" id="SignalP"/>
    </source>
</evidence>
<proteinExistence type="predicted"/>
<keyword evidence="1" id="KW-0732">Signal</keyword>
<name>A0ABT3JU90_9XANT</name>
<protein>
    <recommendedName>
        <fullName evidence="4">Lipoprotein</fullName>
    </recommendedName>
</protein>
<feature type="chain" id="PRO_5047411812" description="Lipoprotein" evidence="1">
    <location>
        <begin position="17"/>
        <end position="147"/>
    </location>
</feature>
<keyword evidence="3" id="KW-1185">Reference proteome</keyword>
<sequence>MNPFRPLSLLPLLALAACAPQPPNVENAAAQATGAEAAPAAGDFPDPLLVAGTEPFWSVRVEGEVLEYTTPETMESPRRLQATRQVDGAGLHLSGQDDEEVFALDVRREPCSDGMSDYEYPYAAEFVLGTRMLKGCARDPAVDMPPL</sequence>
<dbReference type="EMBL" id="JAPCHY010000004">
    <property type="protein sequence ID" value="MCW4472062.1"/>
    <property type="molecule type" value="Genomic_DNA"/>
</dbReference>
<accession>A0ABT3JU90</accession>
<reference evidence="2 3" key="1">
    <citation type="submission" date="2022-10" db="EMBL/GenBank/DDBJ databases">
        <title>Xanthomonas sp. H13-6.</title>
        <authorList>
            <person name="Liu X."/>
            <person name="Deng Z."/>
            <person name="Jiang Y."/>
            <person name="Yu T."/>
            <person name="Ai J."/>
        </authorList>
    </citation>
    <scope>NUCLEOTIDE SEQUENCE [LARGE SCALE GENOMIC DNA]</scope>
    <source>
        <strain evidence="2 3">H13-6</strain>
    </source>
</reference>
<evidence type="ECO:0000313" key="3">
    <source>
        <dbReference type="Proteomes" id="UP001209922"/>
    </source>
</evidence>
<dbReference type="PROSITE" id="PS51257">
    <property type="entry name" value="PROKAR_LIPOPROTEIN"/>
    <property type="match status" value="1"/>
</dbReference>
<comment type="caution">
    <text evidence="2">The sequence shown here is derived from an EMBL/GenBank/DDBJ whole genome shotgun (WGS) entry which is preliminary data.</text>
</comment>
<dbReference type="Proteomes" id="UP001209922">
    <property type="component" value="Unassembled WGS sequence"/>
</dbReference>
<evidence type="ECO:0000313" key="2">
    <source>
        <dbReference type="EMBL" id="MCW4472062.1"/>
    </source>
</evidence>
<feature type="signal peptide" evidence="1">
    <location>
        <begin position="1"/>
        <end position="16"/>
    </location>
</feature>
<dbReference type="RefSeq" id="WP_265127022.1">
    <property type="nucleotide sequence ID" value="NZ_JAPCHY010000004.1"/>
</dbReference>
<evidence type="ECO:0008006" key="4">
    <source>
        <dbReference type="Google" id="ProtNLM"/>
    </source>
</evidence>
<gene>
    <name evidence="2" type="ORF">OK345_06005</name>
</gene>